<name>A0A3M6U046_POCDA</name>
<dbReference type="AlphaFoldDB" id="A0A3M6U046"/>
<dbReference type="GO" id="GO:0005634">
    <property type="term" value="C:nucleus"/>
    <property type="evidence" value="ECO:0007669"/>
    <property type="project" value="UniProtKB-SubCell"/>
</dbReference>
<comment type="caution">
    <text evidence="12">The sequence shown here is derived from an EMBL/GenBank/DDBJ whole genome shotgun (WGS) entry which is preliminary data.</text>
</comment>
<feature type="compositionally biased region" description="Low complexity" evidence="9">
    <location>
        <begin position="245"/>
        <end position="254"/>
    </location>
</feature>
<feature type="compositionally biased region" description="Acidic residues" evidence="9">
    <location>
        <begin position="219"/>
        <end position="229"/>
    </location>
</feature>
<keyword evidence="6" id="KW-0508">mRNA splicing</keyword>
<feature type="compositionally biased region" description="Basic and acidic residues" evidence="9">
    <location>
        <begin position="293"/>
        <end position="304"/>
    </location>
</feature>
<evidence type="ECO:0000256" key="7">
    <source>
        <dbReference type="ARBA" id="ARBA00023242"/>
    </source>
</evidence>
<keyword evidence="4" id="KW-0963">Cytoplasm</keyword>
<dbReference type="Proteomes" id="UP000275408">
    <property type="component" value="Unassembled WGS sequence"/>
</dbReference>
<dbReference type="GO" id="GO:0005737">
    <property type="term" value="C:cytoplasm"/>
    <property type="evidence" value="ECO:0007669"/>
    <property type="project" value="UniProtKB-SubCell"/>
</dbReference>
<accession>A0A3M6U046</accession>
<dbReference type="InterPro" id="IPR053822">
    <property type="entry name" value="SDE2-like_dom"/>
</dbReference>
<sequence>MSAFFYTYHRKLHCLNVDDYVVENGKQLKKIASDLCGGIPEQDLSVIHNGHLVTDDRELLLQDGDVCYASLLLPGGKGGFGSMLRAIGAQIEKTTNREACRDLSGRRMRDINDEKKIAEWVSKQAEREREKEQKKQERLARRRSMPKHMFDDKTYTQNIQQNSERIEAALHQGLKAAGSSRSSGASSTSEKAAGKRVHPGDPTISGGGKKSRLWLGMEDLSDSGDDEEGMAPVRSNDNEDPSRHTCTSTGVSCSSTQAEVAVPEEASDNRHCVDTDCKIAKPPAQPSETNAESQKEDTKTEHIRAAVANTKDQREDFQEKDGMTETVTRGEEDNKATEEETIIKVEFCLDSYSSAEELESLGLEHLKEELMSRGLKCGGTLQQRAQRLFATKGVPMDQLDPSFFAKSTGGKKSNGKK</sequence>
<keyword evidence="8" id="KW-0131">Cell cycle</keyword>
<dbReference type="GO" id="GO:0006397">
    <property type="term" value="P:mRNA processing"/>
    <property type="evidence" value="ECO:0007669"/>
    <property type="project" value="UniProtKB-KW"/>
</dbReference>
<dbReference type="OrthoDB" id="547031at2759"/>
<dbReference type="Pfam" id="PF22782">
    <property type="entry name" value="SDE2"/>
    <property type="match status" value="1"/>
</dbReference>
<dbReference type="InterPro" id="IPR051421">
    <property type="entry name" value="RNA_Proc_DNA_Dmg_Regulator"/>
</dbReference>
<evidence type="ECO:0000256" key="9">
    <source>
        <dbReference type="SAM" id="MobiDB-lite"/>
    </source>
</evidence>
<keyword evidence="7" id="KW-0539">Nucleus</keyword>
<feature type="region of interest" description="Disordered" evidence="9">
    <location>
        <begin position="173"/>
        <end position="254"/>
    </location>
</feature>
<evidence type="ECO:0000256" key="5">
    <source>
        <dbReference type="ARBA" id="ARBA00022664"/>
    </source>
</evidence>
<feature type="region of interest" description="Disordered" evidence="9">
    <location>
        <begin position="397"/>
        <end position="417"/>
    </location>
</feature>
<feature type="domain" description="SDE2-like" evidence="11">
    <location>
        <begin position="75"/>
        <end position="171"/>
    </location>
</feature>
<feature type="compositionally biased region" description="Basic and acidic residues" evidence="9">
    <location>
        <begin position="123"/>
        <end position="139"/>
    </location>
</feature>
<evidence type="ECO:0000313" key="13">
    <source>
        <dbReference type="Proteomes" id="UP000275408"/>
    </source>
</evidence>
<dbReference type="Pfam" id="PF13297">
    <property type="entry name" value="SDE2_2C"/>
    <property type="match status" value="1"/>
</dbReference>
<feature type="domain" description="SDE2/SF3A3 SAP" evidence="10">
    <location>
        <begin position="331"/>
        <end position="406"/>
    </location>
</feature>
<evidence type="ECO:0000256" key="4">
    <source>
        <dbReference type="ARBA" id="ARBA00022490"/>
    </source>
</evidence>
<dbReference type="GO" id="GO:0008380">
    <property type="term" value="P:RNA splicing"/>
    <property type="evidence" value="ECO:0007669"/>
    <property type="project" value="UniProtKB-KW"/>
</dbReference>
<evidence type="ECO:0000256" key="6">
    <source>
        <dbReference type="ARBA" id="ARBA00023187"/>
    </source>
</evidence>
<organism evidence="12 13">
    <name type="scientific">Pocillopora damicornis</name>
    <name type="common">Cauliflower coral</name>
    <name type="synonym">Millepora damicornis</name>
    <dbReference type="NCBI Taxonomy" id="46731"/>
    <lineage>
        <taxon>Eukaryota</taxon>
        <taxon>Metazoa</taxon>
        <taxon>Cnidaria</taxon>
        <taxon>Anthozoa</taxon>
        <taxon>Hexacorallia</taxon>
        <taxon>Scleractinia</taxon>
        <taxon>Astrocoeniina</taxon>
        <taxon>Pocilloporidae</taxon>
        <taxon>Pocillopora</taxon>
    </lineage>
</organism>
<gene>
    <name evidence="12" type="ORF">pdam_00007627</name>
</gene>
<comment type="subcellular location">
    <subcellularLocation>
        <location evidence="2">Cytoplasm</location>
    </subcellularLocation>
    <subcellularLocation>
        <location evidence="1">Nucleus</location>
    </subcellularLocation>
</comment>
<evidence type="ECO:0000256" key="3">
    <source>
        <dbReference type="ARBA" id="ARBA00008726"/>
    </source>
</evidence>
<feature type="compositionally biased region" description="Low complexity" evidence="9">
    <location>
        <begin position="175"/>
        <end position="191"/>
    </location>
</feature>
<dbReference type="InterPro" id="IPR025086">
    <property type="entry name" value="SDE2/SF3A3_SAP"/>
</dbReference>
<dbReference type="PANTHER" id="PTHR12786">
    <property type="entry name" value="SPLICING FACTOR SF3A-RELATED"/>
    <property type="match status" value="1"/>
</dbReference>
<evidence type="ECO:0000256" key="1">
    <source>
        <dbReference type="ARBA" id="ARBA00004123"/>
    </source>
</evidence>
<evidence type="ECO:0000256" key="8">
    <source>
        <dbReference type="ARBA" id="ARBA00023306"/>
    </source>
</evidence>
<reference evidence="12 13" key="1">
    <citation type="journal article" date="2018" name="Sci. Rep.">
        <title>Comparative analysis of the Pocillopora damicornis genome highlights role of immune system in coral evolution.</title>
        <authorList>
            <person name="Cunning R."/>
            <person name="Bay R.A."/>
            <person name="Gillette P."/>
            <person name="Baker A.C."/>
            <person name="Traylor-Knowles N."/>
        </authorList>
    </citation>
    <scope>NUCLEOTIDE SEQUENCE [LARGE SCALE GENOMIC DNA]</scope>
    <source>
        <strain evidence="12">RSMAS</strain>
        <tissue evidence="12">Whole animal</tissue>
    </source>
</reference>
<feature type="compositionally biased region" description="Basic and acidic residues" evidence="9">
    <location>
        <begin position="311"/>
        <end position="338"/>
    </location>
</feature>
<dbReference type="PANTHER" id="PTHR12786:SF1">
    <property type="entry name" value="SPLICING REGULATOR SDE2"/>
    <property type="match status" value="1"/>
</dbReference>
<feature type="region of interest" description="Disordered" evidence="9">
    <location>
        <begin position="123"/>
        <end position="153"/>
    </location>
</feature>
<dbReference type="EMBL" id="RCHS01002554">
    <property type="protein sequence ID" value="RMX46848.1"/>
    <property type="molecule type" value="Genomic_DNA"/>
</dbReference>
<protein>
    <submittedName>
        <fullName evidence="12">Uncharacterized protein</fullName>
    </submittedName>
</protein>
<dbReference type="OMA" id="CFWTGLE"/>
<dbReference type="STRING" id="46731.A0A3M6U046"/>
<feature type="region of interest" description="Disordered" evidence="9">
    <location>
        <begin position="280"/>
        <end position="338"/>
    </location>
</feature>
<evidence type="ECO:0000313" key="12">
    <source>
        <dbReference type="EMBL" id="RMX46848.1"/>
    </source>
</evidence>
<evidence type="ECO:0000259" key="11">
    <source>
        <dbReference type="Pfam" id="PF22782"/>
    </source>
</evidence>
<keyword evidence="5" id="KW-0507">mRNA processing</keyword>
<evidence type="ECO:0000259" key="10">
    <source>
        <dbReference type="Pfam" id="PF13297"/>
    </source>
</evidence>
<proteinExistence type="inferred from homology"/>
<keyword evidence="13" id="KW-1185">Reference proteome</keyword>
<evidence type="ECO:0000256" key="2">
    <source>
        <dbReference type="ARBA" id="ARBA00004496"/>
    </source>
</evidence>
<comment type="similarity">
    <text evidence="3">Belongs to the SDE2 family.</text>
</comment>